<dbReference type="PROSITE" id="PS51898">
    <property type="entry name" value="TYR_RECOMBINASE"/>
    <property type="match status" value="1"/>
</dbReference>
<dbReference type="GO" id="GO:0015074">
    <property type="term" value="P:DNA integration"/>
    <property type="evidence" value="ECO:0007669"/>
    <property type="project" value="UniProtKB-KW"/>
</dbReference>
<dbReference type="AlphaFoldDB" id="A0A2A2F306"/>
<evidence type="ECO:0000259" key="6">
    <source>
        <dbReference type="PROSITE" id="PS51898"/>
    </source>
</evidence>
<organism evidence="7 8">
    <name type="scientific">Halomonas salipaludis</name>
    <dbReference type="NCBI Taxonomy" id="2032625"/>
    <lineage>
        <taxon>Bacteria</taxon>
        <taxon>Pseudomonadati</taxon>
        <taxon>Pseudomonadota</taxon>
        <taxon>Gammaproteobacteria</taxon>
        <taxon>Oceanospirillales</taxon>
        <taxon>Halomonadaceae</taxon>
        <taxon>Halomonas</taxon>
    </lineage>
</organism>
<dbReference type="Proteomes" id="UP000217771">
    <property type="component" value="Unassembled WGS sequence"/>
</dbReference>
<dbReference type="InterPro" id="IPR010998">
    <property type="entry name" value="Integrase_recombinase_N"/>
</dbReference>
<dbReference type="OrthoDB" id="9795573at2"/>
<dbReference type="EMBL" id="NSKB01000001">
    <property type="protein sequence ID" value="PAU78923.1"/>
    <property type="molecule type" value="Genomic_DNA"/>
</dbReference>
<feature type="domain" description="Tyr recombinase" evidence="6">
    <location>
        <begin position="237"/>
        <end position="423"/>
    </location>
</feature>
<keyword evidence="4" id="KW-0233">DNA recombination</keyword>
<dbReference type="InterPro" id="IPR038488">
    <property type="entry name" value="Integrase_DNA-bd_sf"/>
</dbReference>
<sequence>MTTKQKLDATTVVSLAPPGPDDMTESGNPKTQLVYWDSVIVGFGIRVGREKIDPKTGEPKPPTRTFFYQGRLNGKLMKVTIGKMGRIKAEAARKEAKRIQSMMELGQDPSRKKGASKAASTFGEMMTAYCDLLTAQGKVSARNVKNQIDRDIKNAHPRLWKKPAAEITLHDCMAIVGALSDVGKKRQADKIRSYIRTAFSEAINSHGDATMPASMRKLNITFNPARDMRKVKGSSNAKDRALTLAEFRAYWRRVKTLPEPHRSIAMLHVLSGGQRQQQLARVTLHDIDRDGPSMRILDYKGRRTEPRVHIIPLLPEALESIDRITGSGEYVFSCDGGQRPIHNVFINDIAKRIRAQMEKAGELEGGHFTAGSIRATVETRLIAKPYRVSSDVLGQLLSHGTGGIQQKHYQHHDFFDEKLEALQMLLRMVEGQPEPGAQVVEFKRAQA</sequence>
<dbReference type="RefSeq" id="WP_095618937.1">
    <property type="nucleotide sequence ID" value="NZ_NSKB01000001.1"/>
</dbReference>
<dbReference type="InterPro" id="IPR050808">
    <property type="entry name" value="Phage_Integrase"/>
</dbReference>
<keyword evidence="2" id="KW-0229">DNA integration</keyword>
<dbReference type="Gene3D" id="3.30.160.390">
    <property type="entry name" value="Integrase, DNA-binding domain"/>
    <property type="match status" value="1"/>
</dbReference>
<dbReference type="InterPro" id="IPR002104">
    <property type="entry name" value="Integrase_catalytic"/>
</dbReference>
<dbReference type="PANTHER" id="PTHR30629:SF2">
    <property type="entry name" value="PROPHAGE INTEGRASE INTS-RELATED"/>
    <property type="match status" value="1"/>
</dbReference>
<comment type="caution">
    <text evidence="7">The sequence shown here is derived from an EMBL/GenBank/DDBJ whole genome shotgun (WGS) entry which is preliminary data.</text>
</comment>
<dbReference type="Gene3D" id="1.10.443.10">
    <property type="entry name" value="Intergrase catalytic core"/>
    <property type="match status" value="1"/>
</dbReference>
<protein>
    <submittedName>
        <fullName evidence="7">Integrase</fullName>
    </submittedName>
</protein>
<comment type="similarity">
    <text evidence="1">Belongs to the 'phage' integrase family.</text>
</comment>
<reference evidence="7 8" key="1">
    <citation type="submission" date="2017-08" db="EMBL/GenBank/DDBJ databases">
        <title>Halomonas alkalisoli sp. nov., isolated from saline alkaline soil.</title>
        <authorList>
            <person name="Wang D."/>
            <person name="Zhang G."/>
        </authorList>
    </citation>
    <scope>NUCLEOTIDE SEQUENCE [LARGE SCALE GENOMIC DNA]</scope>
    <source>
        <strain evidence="7 8">WRN001</strain>
    </source>
</reference>
<dbReference type="InterPro" id="IPR011010">
    <property type="entry name" value="DNA_brk_join_enz"/>
</dbReference>
<evidence type="ECO:0000256" key="5">
    <source>
        <dbReference type="SAM" id="MobiDB-lite"/>
    </source>
</evidence>
<gene>
    <name evidence="7" type="ORF">CK498_00625</name>
</gene>
<dbReference type="PANTHER" id="PTHR30629">
    <property type="entry name" value="PROPHAGE INTEGRASE"/>
    <property type="match status" value="1"/>
</dbReference>
<evidence type="ECO:0000256" key="2">
    <source>
        <dbReference type="ARBA" id="ARBA00022908"/>
    </source>
</evidence>
<dbReference type="GO" id="GO:0006310">
    <property type="term" value="P:DNA recombination"/>
    <property type="evidence" value="ECO:0007669"/>
    <property type="project" value="UniProtKB-KW"/>
</dbReference>
<dbReference type="GO" id="GO:0003677">
    <property type="term" value="F:DNA binding"/>
    <property type="evidence" value="ECO:0007669"/>
    <property type="project" value="UniProtKB-KW"/>
</dbReference>
<evidence type="ECO:0000256" key="4">
    <source>
        <dbReference type="ARBA" id="ARBA00023172"/>
    </source>
</evidence>
<dbReference type="SUPFAM" id="SSF56349">
    <property type="entry name" value="DNA breaking-rejoining enzymes"/>
    <property type="match status" value="1"/>
</dbReference>
<feature type="region of interest" description="Disordered" evidence="5">
    <location>
        <begin position="1"/>
        <end position="29"/>
    </location>
</feature>
<keyword evidence="8" id="KW-1185">Reference proteome</keyword>
<dbReference type="Gene3D" id="1.10.150.130">
    <property type="match status" value="1"/>
</dbReference>
<dbReference type="Pfam" id="PF00589">
    <property type="entry name" value="Phage_integrase"/>
    <property type="match status" value="1"/>
</dbReference>
<keyword evidence="3" id="KW-0238">DNA-binding</keyword>
<dbReference type="InterPro" id="IPR013762">
    <property type="entry name" value="Integrase-like_cat_sf"/>
</dbReference>
<evidence type="ECO:0000256" key="3">
    <source>
        <dbReference type="ARBA" id="ARBA00023125"/>
    </source>
</evidence>
<accession>A0A2A2F306</accession>
<proteinExistence type="inferred from homology"/>
<evidence type="ECO:0000313" key="7">
    <source>
        <dbReference type="EMBL" id="PAU78923.1"/>
    </source>
</evidence>
<evidence type="ECO:0000256" key="1">
    <source>
        <dbReference type="ARBA" id="ARBA00008857"/>
    </source>
</evidence>
<name>A0A2A2F306_9GAMM</name>
<evidence type="ECO:0000313" key="8">
    <source>
        <dbReference type="Proteomes" id="UP000217771"/>
    </source>
</evidence>